<evidence type="ECO:0000313" key="1">
    <source>
        <dbReference type="EMBL" id="QJD86535.1"/>
    </source>
</evidence>
<dbReference type="PANTHER" id="PTHR10151">
    <property type="entry name" value="ECTONUCLEOTIDE PYROPHOSPHATASE/PHOSPHODIESTERASE"/>
    <property type="match status" value="1"/>
</dbReference>
<dbReference type="AlphaFoldDB" id="A0A7Z2VPD1"/>
<sequence length="290" mass="32273">MSQPQSPKLIVIVLDGLRYDTARRCLGYMEHLVEQGEAVCYQVKSELPSLSRPLYEVLLTGTPAYANGITTNHIVRLSQEQSVFHLAAAAGLRTAAAAYHWVSELYNSAPFHPLRDRHQHDESKPIQHGAFYFEDHYPDSHLFADAEYLRTAHDPHFLYIHSMNIDDAGHKFGGESKGYDGSVRMADGILAMLVPTWLSEGYRVIVTSDHGMDANGQHGGTANEERLVPLYIVGDRIIPLKEGQTLGQLNVAPLMCRCLGLEPSPVMTVQHNPSFPLSRNTWLGEIDDEG</sequence>
<dbReference type="InterPro" id="IPR002591">
    <property type="entry name" value="Phosphodiest/P_Trfase"/>
</dbReference>
<dbReference type="SUPFAM" id="SSF53649">
    <property type="entry name" value="Alkaline phosphatase-like"/>
    <property type="match status" value="1"/>
</dbReference>
<accession>A0A7Z2VPD1</accession>
<protein>
    <submittedName>
        <fullName evidence="1">Alkaline phosphatase family protein</fullName>
    </submittedName>
</protein>
<keyword evidence="2" id="KW-1185">Reference proteome</keyword>
<dbReference type="RefSeq" id="WP_169282784.1">
    <property type="nucleotide sequence ID" value="NZ_CP051680.1"/>
</dbReference>
<dbReference type="GO" id="GO:0016787">
    <property type="term" value="F:hydrolase activity"/>
    <property type="evidence" value="ECO:0007669"/>
    <property type="project" value="UniProtKB-ARBA"/>
</dbReference>
<dbReference type="InterPro" id="IPR017850">
    <property type="entry name" value="Alkaline_phosphatase_core_sf"/>
</dbReference>
<gene>
    <name evidence="1" type="ORF">HH215_27440</name>
</gene>
<reference evidence="1 2" key="1">
    <citation type="submission" date="2020-04" db="EMBL/GenBank/DDBJ databases">
        <title>Genome sequencing of novel species.</title>
        <authorList>
            <person name="Heo J."/>
            <person name="Kim S.-J."/>
            <person name="Kim J.-S."/>
            <person name="Hong S.-B."/>
            <person name="Kwon S.-W."/>
        </authorList>
    </citation>
    <scope>NUCLEOTIDE SEQUENCE [LARGE SCALE GENOMIC DNA]</scope>
    <source>
        <strain evidence="1 2">MFER-1</strain>
    </source>
</reference>
<dbReference type="Gene3D" id="3.40.720.10">
    <property type="entry name" value="Alkaline Phosphatase, subunit A"/>
    <property type="match status" value="1"/>
</dbReference>
<evidence type="ECO:0000313" key="2">
    <source>
        <dbReference type="Proteomes" id="UP000502248"/>
    </source>
</evidence>
<dbReference type="Proteomes" id="UP000502248">
    <property type="component" value="Chromosome"/>
</dbReference>
<dbReference type="PANTHER" id="PTHR10151:SF120">
    <property type="entry name" value="BIS(5'-ADENOSYL)-TRIPHOSPHATASE"/>
    <property type="match status" value="1"/>
</dbReference>
<proteinExistence type="predicted"/>
<organism evidence="1 2">
    <name type="scientific">Cohnella herbarum</name>
    <dbReference type="NCBI Taxonomy" id="2728023"/>
    <lineage>
        <taxon>Bacteria</taxon>
        <taxon>Bacillati</taxon>
        <taxon>Bacillota</taxon>
        <taxon>Bacilli</taxon>
        <taxon>Bacillales</taxon>
        <taxon>Paenibacillaceae</taxon>
        <taxon>Cohnella</taxon>
    </lineage>
</organism>
<dbReference type="KEGG" id="cheb:HH215_27440"/>
<name>A0A7Z2VPD1_9BACL</name>
<dbReference type="EMBL" id="CP051680">
    <property type="protein sequence ID" value="QJD86535.1"/>
    <property type="molecule type" value="Genomic_DNA"/>
</dbReference>
<dbReference type="Pfam" id="PF01663">
    <property type="entry name" value="Phosphodiest"/>
    <property type="match status" value="1"/>
</dbReference>